<sequence>MASSSHGSPEAEVFPGRDAFRPRIQALNVEKEEQRVRGVDRHYWSGLEYTDRIGRKNDTPGPPVATWRSNLVRRSLNLLYLITLLTDHQAASSQRRNLLFVAHGCDIYVWVPSSPFQLLGSQAEMIIKPIMKNPLADGYIDRANPHTINNILVDELGRDEVLLLATDSGNVCGYHVEAIFSAVKRCARGEYKRPFDGAEVTPFFVENVGMSAWGLATHKFARLIAISANTGQITVYAFALVDPSPGDIHEPAPDSDSDGLNLTQSDQTWVSIHNIKQLRELQKLMPYNHRSRNLRLTYRGHFDNIPHISFANFDLDANGSWMSSTDISNRVIIWRIWDDLGPYRVYYPGHPMNNPPQRGWTVIPLDPRTFRRHQTKEDACGCQPGSVLIASRTILDVSRAIEDVPDASQIFVFGTINSNRPRNQDRRIESLPDDIFSPDCRIDRPSSPSLRPDCGHDRTAGDEPNAGPEGTGSISIGSSQREDKQSNTSHRVVRIKRPLASLPEEDSGHYCVSPCLHPDYSYDYEGFSDNNLKLFKERPVHPAHPAQFFPTIHFSEHHISMAPYPIDSDYHLLSRTPLFQRFSFNVEISSACDRFNMVKYVPELGIVVAASQKGRVAIISLTWQGEIGYAFRLDWILPFYTQERDDERPMIPLLGMAVSPMPGYEIPPDVPCIPRGVDPDDWLKFNYRILHPDEDDTPSSPSSITSEAPEFTSTAQKGFQSGVEQDSDSDSECPSESQSDASSSDTPSKPIKTADGHQKYTLPEIHAHASHAYRPQERWHGWHPSRHYRLLLLFCDHTVMSYEFWHDWKN</sequence>
<evidence type="ECO:0000256" key="1">
    <source>
        <dbReference type="SAM" id="MobiDB-lite"/>
    </source>
</evidence>
<proteinExistence type="predicted"/>
<dbReference type="InterPro" id="IPR014839">
    <property type="entry name" value="Crt10"/>
</dbReference>
<gene>
    <name evidence="2" type="ORF">N7482_005212</name>
</gene>
<evidence type="ECO:0000313" key="3">
    <source>
        <dbReference type="Proteomes" id="UP001149163"/>
    </source>
</evidence>
<feature type="region of interest" description="Disordered" evidence="1">
    <location>
        <begin position="418"/>
        <end position="493"/>
    </location>
</feature>
<dbReference type="Pfam" id="PF08728">
    <property type="entry name" value="CRT10"/>
    <property type="match status" value="2"/>
</dbReference>
<evidence type="ECO:0000313" key="2">
    <source>
        <dbReference type="EMBL" id="KAJ5166431.1"/>
    </source>
</evidence>
<dbReference type="Proteomes" id="UP001149163">
    <property type="component" value="Unassembled WGS sequence"/>
</dbReference>
<dbReference type="AlphaFoldDB" id="A0A9W9I226"/>
<feature type="region of interest" description="Disordered" evidence="1">
    <location>
        <begin position="693"/>
        <end position="755"/>
    </location>
</feature>
<reference evidence="2" key="1">
    <citation type="submission" date="2022-11" db="EMBL/GenBank/DDBJ databases">
        <authorList>
            <person name="Petersen C."/>
        </authorList>
    </citation>
    <scope>NUCLEOTIDE SEQUENCE</scope>
    <source>
        <strain evidence="2">IBT 26290</strain>
    </source>
</reference>
<feature type="compositionally biased region" description="Low complexity" evidence="1">
    <location>
        <begin position="734"/>
        <end position="748"/>
    </location>
</feature>
<feature type="compositionally biased region" description="Low complexity" evidence="1">
    <location>
        <begin position="698"/>
        <end position="710"/>
    </location>
</feature>
<name>A0A9W9I226_9EURO</name>
<reference evidence="2" key="2">
    <citation type="journal article" date="2023" name="IMA Fungus">
        <title>Comparative genomic study of the Penicillium genus elucidates a diverse pangenome and 15 lateral gene transfer events.</title>
        <authorList>
            <person name="Petersen C."/>
            <person name="Sorensen T."/>
            <person name="Nielsen M.R."/>
            <person name="Sondergaard T.E."/>
            <person name="Sorensen J.L."/>
            <person name="Fitzpatrick D.A."/>
            <person name="Frisvad J.C."/>
            <person name="Nielsen K.L."/>
        </authorList>
    </citation>
    <scope>NUCLEOTIDE SEQUENCE</scope>
    <source>
        <strain evidence="2">IBT 26290</strain>
    </source>
</reference>
<organism evidence="2 3">
    <name type="scientific">Penicillium canariense</name>
    <dbReference type="NCBI Taxonomy" id="189055"/>
    <lineage>
        <taxon>Eukaryota</taxon>
        <taxon>Fungi</taxon>
        <taxon>Dikarya</taxon>
        <taxon>Ascomycota</taxon>
        <taxon>Pezizomycotina</taxon>
        <taxon>Eurotiomycetes</taxon>
        <taxon>Eurotiomycetidae</taxon>
        <taxon>Eurotiales</taxon>
        <taxon>Aspergillaceae</taxon>
        <taxon>Penicillium</taxon>
    </lineage>
</organism>
<dbReference type="GeneID" id="81426513"/>
<dbReference type="EMBL" id="JAPQKN010000003">
    <property type="protein sequence ID" value="KAJ5166431.1"/>
    <property type="molecule type" value="Genomic_DNA"/>
</dbReference>
<dbReference type="RefSeq" id="XP_056542892.1">
    <property type="nucleotide sequence ID" value="XM_056687337.1"/>
</dbReference>
<protein>
    <submittedName>
        <fullName evidence="2">Uncharacterized protein</fullName>
    </submittedName>
</protein>
<comment type="caution">
    <text evidence="2">The sequence shown here is derived from an EMBL/GenBank/DDBJ whole genome shotgun (WGS) entry which is preliminary data.</text>
</comment>
<accession>A0A9W9I226</accession>
<keyword evidence="3" id="KW-1185">Reference proteome</keyword>
<feature type="compositionally biased region" description="Polar residues" evidence="1">
    <location>
        <begin position="711"/>
        <end position="723"/>
    </location>
</feature>
<dbReference type="OrthoDB" id="5591786at2759"/>